<sequence>MLVVSGAMLLALAACKRDLGNYDYNDINVLSIYTDTVNANRLMVINNDSVVIKQGDTLTVKALLNQTIESDDVSFSWMVTQRGTGGNPSQYVLGNTQLLNARILVSPGVYNLVCKATDNKTGVSYYKTYALNVITSPWGDEGWLVLQEDPNKDCDLSVITTRDGVKRGEIYNNVYSLANGHKLPWGTNKVNVLNYVYSTVGAQKVSFFYPGGGTQVRGTDFTDSSTIVNWFSVSPNPNLQVNKVTTGGAYEFLINDGLLYYRILSIANLKTPPILFSPPILGTWSLAPFILDATQSGGYVITLYDQKYKSFLAYSFNPVGLLYNTTDLPNKHMPAFAGKTDSLPNLSSGFDMNYIGRDLLFADNVTFLGTTSPTTWDCFFRNSTKDSSFVYQVGAFGAGAAKNDASTGKFYLDPAKVPGINTASMFAVPTHVTNKDKFYYVGNTGGNDSIYTCSLLNGVRSSATANSLGFPAGTVIKVMKVFKAGYVIPSVVATNPATESKVLVVATDETASGNGNKVYFFNLDATTGAISTSPSQVYTGFNKIVDLTFKKALLQ</sequence>
<dbReference type="Pfam" id="PF16407">
    <property type="entry name" value="PKD_2"/>
    <property type="match status" value="1"/>
</dbReference>
<proteinExistence type="predicted"/>
<organism evidence="1 2">
    <name type="scientific">Niastella soli</name>
    <dbReference type="NCBI Taxonomy" id="2821487"/>
    <lineage>
        <taxon>Bacteria</taxon>
        <taxon>Pseudomonadati</taxon>
        <taxon>Bacteroidota</taxon>
        <taxon>Chitinophagia</taxon>
        <taxon>Chitinophagales</taxon>
        <taxon>Chitinophagaceae</taxon>
        <taxon>Niastella</taxon>
    </lineage>
</organism>
<gene>
    <name evidence="1" type="ORF">J7I42_30720</name>
</gene>
<dbReference type="RefSeq" id="WP_209143523.1">
    <property type="nucleotide sequence ID" value="NZ_JAGHKO010000014.1"/>
</dbReference>
<dbReference type="Proteomes" id="UP000677244">
    <property type="component" value="Unassembled WGS sequence"/>
</dbReference>
<dbReference type="EMBL" id="JAGHKO010000014">
    <property type="protein sequence ID" value="MBO9204702.1"/>
    <property type="molecule type" value="Genomic_DNA"/>
</dbReference>
<dbReference type="InterPro" id="IPR032183">
    <property type="entry name" value="PKD-like"/>
</dbReference>
<keyword evidence="2" id="KW-1185">Reference proteome</keyword>
<name>A0ABS3Z4N7_9BACT</name>
<reference evidence="1 2" key="1">
    <citation type="submission" date="2021-03" db="EMBL/GenBank/DDBJ databases">
        <title>Assistant Professor.</title>
        <authorList>
            <person name="Huq M.A."/>
        </authorList>
    </citation>
    <scope>NUCLEOTIDE SEQUENCE [LARGE SCALE GENOMIC DNA]</scope>
    <source>
        <strain evidence="1 2">MAH-29</strain>
    </source>
</reference>
<protein>
    <recommendedName>
        <fullName evidence="3">PKD-like family protein</fullName>
    </recommendedName>
</protein>
<accession>A0ABS3Z4N7</accession>
<evidence type="ECO:0000313" key="2">
    <source>
        <dbReference type="Proteomes" id="UP000677244"/>
    </source>
</evidence>
<comment type="caution">
    <text evidence="1">The sequence shown here is derived from an EMBL/GenBank/DDBJ whole genome shotgun (WGS) entry which is preliminary data.</text>
</comment>
<evidence type="ECO:0008006" key="3">
    <source>
        <dbReference type="Google" id="ProtNLM"/>
    </source>
</evidence>
<evidence type="ECO:0000313" key="1">
    <source>
        <dbReference type="EMBL" id="MBO9204702.1"/>
    </source>
</evidence>